<proteinExistence type="predicted"/>
<dbReference type="PANTHER" id="PTHR42895:SF1">
    <property type="entry name" value="IRON-SULFUR CLUSTER PROTEIN"/>
    <property type="match status" value="1"/>
</dbReference>
<dbReference type="EMBL" id="DSUH01000355">
    <property type="protein sequence ID" value="HGU34211.1"/>
    <property type="molecule type" value="Genomic_DNA"/>
</dbReference>
<organism evidence="2">
    <name type="scientific">Desulfatirhabdium butyrativorans</name>
    <dbReference type="NCBI Taxonomy" id="340467"/>
    <lineage>
        <taxon>Bacteria</taxon>
        <taxon>Pseudomonadati</taxon>
        <taxon>Thermodesulfobacteriota</taxon>
        <taxon>Desulfobacteria</taxon>
        <taxon>Desulfobacterales</taxon>
        <taxon>Desulfatirhabdiaceae</taxon>
        <taxon>Desulfatirhabdium</taxon>
    </lineage>
</organism>
<dbReference type="PROSITE" id="PS51379">
    <property type="entry name" value="4FE4S_FER_2"/>
    <property type="match status" value="2"/>
</dbReference>
<dbReference type="InterPro" id="IPR052911">
    <property type="entry name" value="Corrinoid_activation_enz"/>
</dbReference>
<dbReference type="PANTHER" id="PTHR42895">
    <property type="entry name" value="IRON-SULFUR CLUSTER-BINDING PROTEIN-RELATED"/>
    <property type="match status" value="1"/>
</dbReference>
<gene>
    <name evidence="2" type="ORF">ENS29_15405</name>
</gene>
<evidence type="ECO:0000259" key="1">
    <source>
        <dbReference type="PROSITE" id="PS51379"/>
    </source>
</evidence>
<comment type="caution">
    <text evidence="2">The sequence shown here is derived from an EMBL/GenBank/DDBJ whole genome shotgun (WGS) entry which is preliminary data.</text>
</comment>
<protein>
    <submittedName>
        <fullName evidence="2">4Fe-4S ferredoxin</fullName>
    </submittedName>
</protein>
<dbReference type="Gene3D" id="3.30.70.20">
    <property type="match status" value="1"/>
</dbReference>
<dbReference type="InterPro" id="IPR017896">
    <property type="entry name" value="4Fe4S_Fe-S-bd"/>
</dbReference>
<feature type="domain" description="4Fe-4S ferredoxin-type" evidence="1">
    <location>
        <begin position="36"/>
        <end position="65"/>
    </location>
</feature>
<sequence>MKVKRKIIQIDEEKCDGCGQCVTGCAEGALQVIDGKARVVNEVFCDGLGACIGECPNGALTLTEREAEEFDERAVEEHLHRMQQASRCPSTGIQDLRSTTGSCDRANLPTDIQPGTGVRSNLSHWPIQIRLVPPNAPFLKHADLLVTADCVPVIYPAMNETFLPGRRILLGCPKFDNVQEAIDKFTEIFRQNEIRSLTVLIMEVPCCSGLPFIVKKAMQASGKSIPMTTVVISTRGGEVSRRVGS</sequence>
<feature type="domain" description="4Fe-4S ferredoxin-type" evidence="1">
    <location>
        <begin position="6"/>
        <end position="35"/>
    </location>
</feature>
<accession>A0A7C4VRS4</accession>
<name>A0A7C4VRS4_9BACT</name>
<reference evidence="2" key="1">
    <citation type="journal article" date="2020" name="mSystems">
        <title>Genome- and Community-Level Interaction Insights into Carbon Utilization and Element Cycling Functions of Hydrothermarchaeota in Hydrothermal Sediment.</title>
        <authorList>
            <person name="Zhou Z."/>
            <person name="Liu Y."/>
            <person name="Xu W."/>
            <person name="Pan J."/>
            <person name="Luo Z.H."/>
            <person name="Li M."/>
        </authorList>
    </citation>
    <scope>NUCLEOTIDE SEQUENCE [LARGE SCALE GENOMIC DNA]</scope>
    <source>
        <strain evidence="2">SpSt-477</strain>
    </source>
</reference>
<evidence type="ECO:0000313" key="2">
    <source>
        <dbReference type="EMBL" id="HGU34211.1"/>
    </source>
</evidence>
<dbReference type="Pfam" id="PF12837">
    <property type="entry name" value="Fer4_6"/>
    <property type="match status" value="1"/>
</dbReference>
<dbReference type="AlphaFoldDB" id="A0A7C4VRS4"/>
<dbReference type="SUPFAM" id="SSF54862">
    <property type="entry name" value="4Fe-4S ferredoxins"/>
    <property type="match status" value="1"/>
</dbReference>